<protein>
    <recommendedName>
        <fullName evidence="3">Lipoprotein</fullName>
    </recommendedName>
</protein>
<dbReference type="RefSeq" id="WP_156959168.1">
    <property type="nucleotide sequence ID" value="NZ_HG964446.1"/>
</dbReference>
<reference evidence="2" key="2">
    <citation type="submission" date="2014-04" db="EMBL/GenBank/DDBJ databases">
        <authorList>
            <person name="Xu Y.W."/>
            <person name="Yang Q."/>
        </authorList>
    </citation>
    <scope>NUCLEOTIDE SEQUENCE</scope>
    <source>
        <strain evidence="2">DSM 44626</strain>
    </source>
</reference>
<evidence type="ECO:0000313" key="2">
    <source>
        <dbReference type="EMBL" id="CDO87700.1"/>
    </source>
</evidence>
<organism evidence="2">
    <name type="scientific">Mycobacterium triplex</name>
    <dbReference type="NCBI Taxonomy" id="47839"/>
    <lineage>
        <taxon>Bacteria</taxon>
        <taxon>Bacillati</taxon>
        <taxon>Actinomycetota</taxon>
        <taxon>Actinomycetes</taxon>
        <taxon>Mycobacteriales</taxon>
        <taxon>Mycobacteriaceae</taxon>
        <taxon>Mycobacterium</taxon>
        <taxon>Mycobacterium simiae complex</taxon>
    </lineage>
</organism>
<dbReference type="Proteomes" id="UP000028880">
    <property type="component" value="Unassembled WGS sequence"/>
</dbReference>
<sequence precursor="true">MTRGRKVLATSAALIVVTLMAGCGSSTVGGTVTGGAEGGATGGGAAVGGAIPPMIP</sequence>
<dbReference type="EMBL" id="HG964446">
    <property type="protein sequence ID" value="CDO87700.1"/>
    <property type="molecule type" value="Genomic_DNA"/>
</dbReference>
<reference evidence="2" key="1">
    <citation type="journal article" date="2014" name="Genome Announc.">
        <title>Draft Genome Sequence of Mycobacterium triplex DSM 44626.</title>
        <authorList>
            <person name="Sassi M."/>
            <person name="Croce O."/>
            <person name="Robert C."/>
            <person name="Raoult D."/>
            <person name="Drancourt M."/>
        </authorList>
    </citation>
    <scope>NUCLEOTIDE SEQUENCE [LARGE SCALE GENOMIC DNA]</scope>
    <source>
        <strain evidence="2">DSM 44626</strain>
    </source>
</reference>
<accession>A0A024JV65</accession>
<dbReference type="PROSITE" id="PS51257">
    <property type="entry name" value="PROKAR_LIPOPROTEIN"/>
    <property type="match status" value="1"/>
</dbReference>
<gene>
    <name evidence="2" type="ORF">BN973_02056</name>
</gene>
<feature type="signal peptide" evidence="1">
    <location>
        <begin position="1"/>
        <end position="21"/>
    </location>
</feature>
<name>A0A024JV65_9MYCO</name>
<dbReference type="AlphaFoldDB" id="A0A024JV65"/>
<evidence type="ECO:0000256" key="1">
    <source>
        <dbReference type="SAM" id="SignalP"/>
    </source>
</evidence>
<evidence type="ECO:0008006" key="3">
    <source>
        <dbReference type="Google" id="ProtNLM"/>
    </source>
</evidence>
<keyword evidence="1" id="KW-0732">Signal</keyword>
<dbReference type="HOGENOM" id="CLU_3009505_0_0_11"/>
<proteinExistence type="predicted"/>
<feature type="chain" id="PRO_5039646711" description="Lipoprotein" evidence="1">
    <location>
        <begin position="22"/>
        <end position="56"/>
    </location>
</feature>